<dbReference type="Proteomes" id="UP000449547">
    <property type="component" value="Unassembled WGS sequence"/>
</dbReference>
<evidence type="ECO:0000256" key="2">
    <source>
        <dbReference type="ARBA" id="ARBA00022723"/>
    </source>
</evidence>
<keyword evidence="3" id="KW-0378">Hydrolase</keyword>
<dbReference type="GeneID" id="54783713"/>
<sequence>MPQDSLTRVNDKSSAQKLTQLRSLMKKHGIGVYLVPSEDEHLCEYTGLGERRREYISGFTGSAGIAIITLDDDDSLTGKAVVSTDGRYWLQAEKELDPKYWGILKQGQAGVPSWTHWAVTHAINSAWVPVISCDPKVLTLSSGEFLEKTSRIMPFKFELLGDNLIDEIWPDKPERSKTPVFVYDIQYAGETVVDKLARVRVCMSGASHLVISDLDEIAWLFNLRGVDDVVYNVSFFAYTIVTIDDAVLYIDQAKISDTVRAHLDKTPNVVIKEYTQFYPDLGHLRSSLSNPDTEIILPAKTSCNYALVQTLPTSYARQSIRFQSIISLLKMVKNETELLNTRFAQLKDSLVFIIHAAWIERQLYKRRPLTEWQVAQKIYQIRSSMPNFRGLSYATIASNNANAAIIHYAPTPEKSDVVDPKGIFLLDSGAHYLEGTTDITRTYCFNRHPSSQYRTYYTLVLQGHLSVANAKFPPNSRETGTILDGYARKFLWEHGLDFNHGVGHGVGACGNVHEGPLGISSTAGGPSEEPLFKPGGVLTDEPGYYIDGEVGFRVESGLEIIECDSKFGKTRKGENYLGFGYLTKVPFCRRLIDKSMLSKSEVDWINRYHADIWHQFAPKLKKMGEKGALHWLRRETRSL</sequence>
<evidence type="ECO:0000256" key="1">
    <source>
        <dbReference type="ARBA" id="ARBA00001936"/>
    </source>
</evidence>
<evidence type="ECO:0000259" key="6">
    <source>
        <dbReference type="Pfam" id="PF01321"/>
    </source>
</evidence>
<protein>
    <recommendedName>
        <fullName evidence="10">Xaa-Pro aminopeptidase P</fullName>
    </recommendedName>
</protein>
<dbReference type="OMA" id="AMAKFPP"/>
<dbReference type="Pfam" id="PF01321">
    <property type="entry name" value="Creatinase_N"/>
    <property type="match status" value="1"/>
</dbReference>
<name>A0A642UIA8_DIURU</name>
<dbReference type="InterPro" id="IPR032416">
    <property type="entry name" value="Peptidase_M24_C"/>
</dbReference>
<dbReference type="InterPro" id="IPR000994">
    <property type="entry name" value="Pept_M24"/>
</dbReference>
<feature type="domain" description="Peptidase M24" evidence="5">
    <location>
        <begin position="367"/>
        <end position="557"/>
    </location>
</feature>
<proteinExistence type="predicted"/>
<keyword evidence="9" id="KW-1185">Reference proteome</keyword>
<evidence type="ECO:0000259" key="5">
    <source>
        <dbReference type="Pfam" id="PF00557"/>
    </source>
</evidence>
<dbReference type="OrthoDB" id="9995434at2759"/>
<dbReference type="Gene3D" id="3.40.350.10">
    <property type="entry name" value="Creatinase/prolidase N-terminal domain"/>
    <property type="match status" value="2"/>
</dbReference>
<evidence type="ECO:0000259" key="7">
    <source>
        <dbReference type="Pfam" id="PF16188"/>
    </source>
</evidence>
<dbReference type="GO" id="GO:0046872">
    <property type="term" value="F:metal ion binding"/>
    <property type="evidence" value="ECO:0007669"/>
    <property type="project" value="UniProtKB-KW"/>
</dbReference>
<feature type="domain" description="Creatinase N-terminal" evidence="6">
    <location>
        <begin position="18"/>
        <end position="148"/>
    </location>
</feature>
<dbReference type="InterPro" id="IPR000587">
    <property type="entry name" value="Creatinase_N"/>
</dbReference>
<evidence type="ECO:0000256" key="3">
    <source>
        <dbReference type="ARBA" id="ARBA00022801"/>
    </source>
</evidence>
<dbReference type="Gene3D" id="3.90.230.10">
    <property type="entry name" value="Creatinase/methionine aminopeptidase superfamily"/>
    <property type="match status" value="1"/>
</dbReference>
<dbReference type="VEuPathDB" id="FungiDB:DIURU_005062"/>
<feature type="domain" description="Peptidase M24 C-terminal" evidence="7">
    <location>
        <begin position="575"/>
        <end position="638"/>
    </location>
</feature>
<dbReference type="GO" id="GO:0005737">
    <property type="term" value="C:cytoplasm"/>
    <property type="evidence" value="ECO:0007669"/>
    <property type="project" value="UniProtKB-ARBA"/>
</dbReference>
<dbReference type="Pfam" id="PF16189">
    <property type="entry name" value="Creatinase_N_2"/>
    <property type="match status" value="1"/>
</dbReference>
<dbReference type="AlphaFoldDB" id="A0A642UIA8"/>
<accession>A0A642UIA8</accession>
<comment type="cofactor">
    <cofactor evidence="1">
        <name>Mn(2+)</name>
        <dbReference type="ChEBI" id="CHEBI:29035"/>
    </cofactor>
</comment>
<dbReference type="GO" id="GO:0016787">
    <property type="term" value="F:hydrolase activity"/>
    <property type="evidence" value="ECO:0007669"/>
    <property type="project" value="UniProtKB-KW"/>
</dbReference>
<organism evidence="8 9">
    <name type="scientific">Diutina rugosa</name>
    <name type="common">Yeast</name>
    <name type="synonym">Candida rugosa</name>
    <dbReference type="NCBI Taxonomy" id="5481"/>
    <lineage>
        <taxon>Eukaryota</taxon>
        <taxon>Fungi</taxon>
        <taxon>Dikarya</taxon>
        <taxon>Ascomycota</taxon>
        <taxon>Saccharomycotina</taxon>
        <taxon>Pichiomycetes</taxon>
        <taxon>Debaryomycetaceae</taxon>
        <taxon>Diutina</taxon>
    </lineage>
</organism>
<dbReference type="PANTHER" id="PTHR43763">
    <property type="entry name" value="XAA-PRO AMINOPEPTIDASE 1"/>
    <property type="match status" value="1"/>
</dbReference>
<dbReference type="EMBL" id="SWFT01000149">
    <property type="protein sequence ID" value="KAA8898207.1"/>
    <property type="molecule type" value="Genomic_DNA"/>
</dbReference>
<dbReference type="Pfam" id="PF00557">
    <property type="entry name" value="Peptidase_M24"/>
    <property type="match status" value="1"/>
</dbReference>
<dbReference type="Pfam" id="PF16188">
    <property type="entry name" value="Peptidase_M24_C"/>
    <property type="match status" value="1"/>
</dbReference>
<dbReference type="FunFam" id="3.90.230.10:FF:000004">
    <property type="entry name" value="xaa-Pro aminopeptidase 1 isoform X1"/>
    <property type="match status" value="1"/>
</dbReference>
<evidence type="ECO:0000313" key="9">
    <source>
        <dbReference type="Proteomes" id="UP000449547"/>
    </source>
</evidence>
<dbReference type="InterPro" id="IPR029149">
    <property type="entry name" value="Creatin/AminoP/Spt16_N"/>
</dbReference>
<dbReference type="PANTHER" id="PTHR43763:SF6">
    <property type="entry name" value="XAA-PRO AMINOPEPTIDASE 1"/>
    <property type="match status" value="1"/>
</dbReference>
<evidence type="ECO:0008006" key="10">
    <source>
        <dbReference type="Google" id="ProtNLM"/>
    </source>
</evidence>
<dbReference type="InterPro" id="IPR036005">
    <property type="entry name" value="Creatinase/aminopeptidase-like"/>
</dbReference>
<dbReference type="SUPFAM" id="SSF53092">
    <property type="entry name" value="Creatinase/prolidase N-terminal domain"/>
    <property type="match status" value="1"/>
</dbReference>
<keyword evidence="4" id="KW-0464">Manganese</keyword>
<dbReference type="InterPro" id="IPR050422">
    <property type="entry name" value="X-Pro_aminopeptidase_P"/>
</dbReference>
<comment type="caution">
    <text evidence="8">The sequence shown here is derived from an EMBL/GenBank/DDBJ whole genome shotgun (WGS) entry which is preliminary data.</text>
</comment>
<reference evidence="8 9" key="1">
    <citation type="submission" date="2019-07" db="EMBL/GenBank/DDBJ databases">
        <title>Genome assembly of two rare yeast pathogens: Diutina rugosa and Trichomonascus ciferrii.</title>
        <authorList>
            <person name="Mixao V."/>
            <person name="Saus E."/>
            <person name="Hansen A."/>
            <person name="Lass-Flor C."/>
            <person name="Gabaldon T."/>
        </authorList>
    </citation>
    <scope>NUCLEOTIDE SEQUENCE [LARGE SCALE GENOMIC DNA]</scope>
    <source>
        <strain evidence="8 9">CBS 613</strain>
    </source>
</reference>
<dbReference type="RefSeq" id="XP_034010464.1">
    <property type="nucleotide sequence ID" value="XM_034158003.1"/>
</dbReference>
<evidence type="ECO:0000313" key="8">
    <source>
        <dbReference type="EMBL" id="KAA8898207.1"/>
    </source>
</evidence>
<gene>
    <name evidence="8" type="ORF">DIURU_005062</name>
</gene>
<dbReference type="SUPFAM" id="SSF55920">
    <property type="entry name" value="Creatinase/aminopeptidase"/>
    <property type="match status" value="1"/>
</dbReference>
<evidence type="ECO:0000256" key="4">
    <source>
        <dbReference type="ARBA" id="ARBA00023211"/>
    </source>
</evidence>
<keyword evidence="2" id="KW-0479">Metal-binding</keyword>